<organism evidence="1">
    <name type="scientific">Cupriavidus necator</name>
    <name type="common">Alcaligenes eutrophus</name>
    <name type="synonym">Ralstonia eutropha</name>
    <dbReference type="NCBI Taxonomy" id="106590"/>
    <lineage>
        <taxon>Bacteria</taxon>
        <taxon>Pseudomonadati</taxon>
        <taxon>Pseudomonadota</taxon>
        <taxon>Betaproteobacteria</taxon>
        <taxon>Burkholderiales</taxon>
        <taxon>Burkholderiaceae</taxon>
        <taxon>Cupriavidus</taxon>
    </lineage>
</organism>
<proteinExistence type="predicted"/>
<dbReference type="RefSeq" id="WP_340526506.1">
    <property type="nucleotide sequence ID" value="NZ_FMSH01000272.1"/>
</dbReference>
<dbReference type="EMBL" id="FMSH01000272">
    <property type="protein sequence ID" value="SCU76786.1"/>
    <property type="molecule type" value="Genomic_DNA"/>
</dbReference>
<reference evidence="1" key="1">
    <citation type="submission" date="2016-09" db="EMBL/GenBank/DDBJ databases">
        <authorList>
            <person name="Capua I."/>
            <person name="De Benedictis P."/>
            <person name="Joannis T."/>
            <person name="Lombin L.H."/>
            <person name="Cattoli G."/>
        </authorList>
    </citation>
    <scope>NUCLEOTIDE SEQUENCE</scope>
    <source>
        <strain evidence="1">B9</strain>
    </source>
</reference>
<sequence>MLGFAKAIAQEHGRDRINVNTIALGAVSHEGIANSPLHPSATPETDDRLKKILGAYPIARGRRHRLTRTGRRIRRCDRTGWKDHRASGRECVHCVRGMMQRVEREWA</sequence>
<name>A0A1K0IUU1_CUPNE</name>
<accession>A0A1K0IUU1</accession>
<gene>
    <name evidence="1" type="ORF">CNECB9_3430050</name>
</gene>
<evidence type="ECO:0000313" key="1">
    <source>
        <dbReference type="EMBL" id="SCU76786.1"/>
    </source>
</evidence>
<dbReference type="AlphaFoldDB" id="A0A1K0IUU1"/>
<protein>
    <submittedName>
        <fullName evidence="1">Uncharacterized protein</fullName>
    </submittedName>
</protein>